<feature type="compositionally biased region" description="Pro residues" evidence="1">
    <location>
        <begin position="315"/>
        <end position="325"/>
    </location>
</feature>
<dbReference type="OrthoDB" id="3838338at2759"/>
<accession>A0A395IT18</accession>
<dbReference type="GO" id="GO:0043022">
    <property type="term" value="F:ribosome binding"/>
    <property type="evidence" value="ECO:0007669"/>
    <property type="project" value="TreeGrafter"/>
</dbReference>
<reference evidence="3 4" key="1">
    <citation type="submission" date="2018-06" db="EMBL/GenBank/DDBJ databases">
        <title>Genome Sequence of the Brown Rot Fungal Pathogen Monilinia fructigena.</title>
        <authorList>
            <person name="Landi L."/>
            <person name="De Miccolis Angelini R.M."/>
            <person name="Pollastro S."/>
            <person name="Abate D."/>
            <person name="Faretra F."/>
            <person name="Romanazzi G."/>
        </authorList>
    </citation>
    <scope>NUCLEOTIDE SEQUENCE [LARGE SCALE GENOMIC DNA]</scope>
    <source>
        <strain evidence="3 4">Mfrg269</strain>
    </source>
</reference>
<dbReference type="EMBL" id="QKRW01000020">
    <property type="protein sequence ID" value="RAL63216.1"/>
    <property type="molecule type" value="Genomic_DNA"/>
</dbReference>
<protein>
    <recommendedName>
        <fullName evidence="2">ZNF598/HEL2 PAH domain-containing protein</fullName>
    </recommendedName>
</protein>
<feature type="compositionally biased region" description="Low complexity" evidence="1">
    <location>
        <begin position="303"/>
        <end position="314"/>
    </location>
</feature>
<comment type="caution">
    <text evidence="3">The sequence shown here is derived from an EMBL/GenBank/DDBJ whole genome shotgun (WGS) entry which is preliminary data.</text>
</comment>
<dbReference type="Pfam" id="PF23202">
    <property type="entry name" value="PAH_ZNF598"/>
    <property type="match status" value="1"/>
</dbReference>
<feature type="domain" description="ZNF598/HEL2 PAH" evidence="2">
    <location>
        <begin position="157"/>
        <end position="240"/>
    </location>
</feature>
<dbReference type="AlphaFoldDB" id="A0A395IT18"/>
<dbReference type="PANTHER" id="PTHR22938">
    <property type="entry name" value="ZINC FINGER PROTEIN 598"/>
    <property type="match status" value="1"/>
</dbReference>
<gene>
    <name evidence="3" type="ORF">DID88_004294</name>
</gene>
<dbReference type="InterPro" id="IPR057634">
    <property type="entry name" value="PAH_ZNF598/HEL2"/>
</dbReference>
<evidence type="ECO:0000256" key="1">
    <source>
        <dbReference type="SAM" id="MobiDB-lite"/>
    </source>
</evidence>
<name>A0A395IT18_9HELO</name>
<proteinExistence type="predicted"/>
<organism evidence="3 4">
    <name type="scientific">Monilinia fructigena</name>
    <dbReference type="NCBI Taxonomy" id="38457"/>
    <lineage>
        <taxon>Eukaryota</taxon>
        <taxon>Fungi</taxon>
        <taxon>Dikarya</taxon>
        <taxon>Ascomycota</taxon>
        <taxon>Pezizomycotina</taxon>
        <taxon>Leotiomycetes</taxon>
        <taxon>Helotiales</taxon>
        <taxon>Sclerotiniaceae</taxon>
        <taxon>Monilinia</taxon>
    </lineage>
</organism>
<keyword evidence="4" id="KW-1185">Reference proteome</keyword>
<dbReference type="PANTHER" id="PTHR22938:SF0">
    <property type="entry name" value="E3 UBIQUITIN-PROTEIN LIGASE ZNF598"/>
    <property type="match status" value="1"/>
</dbReference>
<dbReference type="GO" id="GO:0016567">
    <property type="term" value="P:protein ubiquitination"/>
    <property type="evidence" value="ECO:0007669"/>
    <property type="project" value="TreeGrafter"/>
</dbReference>
<evidence type="ECO:0000259" key="2">
    <source>
        <dbReference type="Pfam" id="PF23202"/>
    </source>
</evidence>
<feature type="compositionally biased region" description="Basic and acidic residues" evidence="1">
    <location>
        <begin position="40"/>
        <end position="63"/>
    </location>
</feature>
<dbReference type="InterPro" id="IPR044288">
    <property type="entry name" value="ZNF598/HEL2"/>
</dbReference>
<feature type="region of interest" description="Disordered" evidence="1">
    <location>
        <begin position="37"/>
        <end position="75"/>
    </location>
</feature>
<dbReference type="Proteomes" id="UP000249056">
    <property type="component" value="Unassembled WGS sequence"/>
</dbReference>
<feature type="compositionally biased region" description="Polar residues" evidence="1">
    <location>
        <begin position="287"/>
        <end position="302"/>
    </location>
</feature>
<evidence type="ECO:0000313" key="3">
    <source>
        <dbReference type="EMBL" id="RAL63216.1"/>
    </source>
</evidence>
<dbReference type="GO" id="GO:0072344">
    <property type="term" value="P:rescue of stalled ribosome"/>
    <property type="evidence" value="ECO:0007669"/>
    <property type="project" value="InterPro"/>
</dbReference>
<feature type="region of interest" description="Disordered" evidence="1">
    <location>
        <begin position="262"/>
        <end position="325"/>
    </location>
</feature>
<dbReference type="GO" id="GO:0061630">
    <property type="term" value="F:ubiquitin protein ligase activity"/>
    <property type="evidence" value="ECO:0007669"/>
    <property type="project" value="InterPro"/>
</dbReference>
<evidence type="ECO:0000313" key="4">
    <source>
        <dbReference type="Proteomes" id="UP000249056"/>
    </source>
</evidence>
<sequence length="325" mass="35116">MDLKAHQLEVHGSTLSKDVRRDARTVDISTFEYRQPYVQERSRGVSQREQRDGRGRGRGRDPNAEPLAPSSAQPLRRDEQAFHRQMAVQGAQAGSSRAFGGQLTAPTLAQANARTNPAEPSRVATTRPAGNVGHLSDAVASMNVAAPELTPQEQARQLRHQDVIDRATRLLQNDQTKLNQFRNSISSYRSGGINAGALIDAFFALFSDTTPAALGTLIREIADLFEDQKKKTAIITAWNDWRAINEDYPSLPAPTSSNGNTIPLGWASMNPASSGPRSNRVLKLKKSTAQSSRSTVSQNRSWGTASTSASTSSPAPGPPSSHPAI</sequence>